<reference evidence="2" key="1">
    <citation type="submission" date="2020-10" db="EMBL/GenBank/DDBJ databases">
        <title>Mucilaginibacter mali sp. nov., isolated from rhizosphere soil of apple orchard.</title>
        <authorList>
            <person name="Lee J.-S."/>
            <person name="Kim H.S."/>
            <person name="Kim J.-S."/>
        </authorList>
    </citation>
    <scope>NUCLEOTIDE SEQUENCE</scope>
    <source>
        <strain evidence="2">KCTC 22746</strain>
    </source>
</reference>
<proteinExistence type="predicted"/>
<protein>
    <submittedName>
        <fullName evidence="2">DUF1801 domain-containing protein</fullName>
    </submittedName>
</protein>
<evidence type="ECO:0000313" key="2">
    <source>
        <dbReference type="EMBL" id="MBE9662692.1"/>
    </source>
</evidence>
<dbReference type="EMBL" id="JADFFL010000004">
    <property type="protein sequence ID" value="MBE9662692.1"/>
    <property type="molecule type" value="Genomic_DNA"/>
</dbReference>
<gene>
    <name evidence="2" type="ORF">IRJ16_12435</name>
</gene>
<dbReference type="Pfam" id="PF08818">
    <property type="entry name" value="DUF1801"/>
    <property type="match status" value="1"/>
</dbReference>
<comment type="caution">
    <text evidence="2">The sequence shown here is derived from an EMBL/GenBank/DDBJ whole genome shotgun (WGS) entry which is preliminary data.</text>
</comment>
<dbReference type="InterPro" id="IPR014922">
    <property type="entry name" value="YdhG-like"/>
</dbReference>
<accession>A0A929PXW4</accession>
<feature type="domain" description="YdhG-like" evidence="1">
    <location>
        <begin position="24"/>
        <end position="126"/>
    </location>
</feature>
<sequence>MKTVLNDASVTDFLDSRATDPQERADCDAIIDILQKVTGHPPKMWGDAIVGFDVYHYKYASGREADMCLLGFSPRKGKFSLYVLGDFEGKDDLLAKLGKHKVQGSCLHVKRLKDIDTDVLAEIARRSAEHTRGLYPNSGC</sequence>
<dbReference type="AlphaFoldDB" id="A0A929PXW4"/>
<evidence type="ECO:0000259" key="1">
    <source>
        <dbReference type="Pfam" id="PF08818"/>
    </source>
</evidence>
<dbReference type="Proteomes" id="UP000622475">
    <property type="component" value="Unassembled WGS sequence"/>
</dbReference>
<evidence type="ECO:0000313" key="3">
    <source>
        <dbReference type="Proteomes" id="UP000622475"/>
    </source>
</evidence>
<keyword evidence="3" id="KW-1185">Reference proteome</keyword>
<organism evidence="2 3">
    <name type="scientific">Mucilaginibacter myungsuensis</name>
    <dbReference type="NCBI Taxonomy" id="649104"/>
    <lineage>
        <taxon>Bacteria</taxon>
        <taxon>Pseudomonadati</taxon>
        <taxon>Bacteroidota</taxon>
        <taxon>Sphingobacteriia</taxon>
        <taxon>Sphingobacteriales</taxon>
        <taxon>Sphingobacteriaceae</taxon>
        <taxon>Mucilaginibacter</taxon>
    </lineage>
</organism>
<name>A0A929PXW4_9SPHI</name>